<dbReference type="Proteomes" id="UP001374535">
    <property type="component" value="Chromosome 5"/>
</dbReference>
<keyword evidence="3" id="KW-1185">Reference proteome</keyword>
<dbReference type="InterPro" id="IPR009291">
    <property type="entry name" value="Vps62"/>
</dbReference>
<evidence type="ECO:0008006" key="4">
    <source>
        <dbReference type="Google" id="ProtNLM"/>
    </source>
</evidence>
<keyword evidence="1" id="KW-0812">Transmembrane</keyword>
<dbReference type="PANTHER" id="PTHR48173">
    <property type="entry name" value="GNK2-HOMOLOGOUS DOMAIN-CONTAINING PROTEIN"/>
    <property type="match status" value="1"/>
</dbReference>
<gene>
    <name evidence="2" type="ORF">V8G54_017353</name>
</gene>
<name>A0AAQ3NPL9_VIGMU</name>
<evidence type="ECO:0000313" key="3">
    <source>
        <dbReference type="Proteomes" id="UP001374535"/>
    </source>
</evidence>
<keyword evidence="1" id="KW-1133">Transmembrane helix</keyword>
<evidence type="ECO:0000256" key="1">
    <source>
        <dbReference type="SAM" id="Phobius"/>
    </source>
</evidence>
<reference evidence="2 3" key="1">
    <citation type="journal article" date="2023" name="Life. Sci Alliance">
        <title>Evolutionary insights into 3D genome organization and epigenetic landscape of Vigna mungo.</title>
        <authorList>
            <person name="Junaid A."/>
            <person name="Singh B."/>
            <person name="Bhatia S."/>
        </authorList>
    </citation>
    <scope>NUCLEOTIDE SEQUENCE [LARGE SCALE GENOMIC DNA]</scope>
    <source>
        <strain evidence="2">Urdbean</strain>
    </source>
</reference>
<accession>A0AAQ3NPL9</accession>
<keyword evidence="1" id="KW-0472">Membrane</keyword>
<sequence length="818" mass="93338">MRSLSNRTAIHKEGYRLDSRNENSERKLMIGTVFKEGREFESSELWFEEEDEDCTQKRVLRFRSFYLNYSSRTGQLASSPGATWIPLSKNPSFLLQSDASRGWEIYCCCRINKGDRPVATWPALSYPFSGKKVGNGLENERWRREESMIKKQITRKMQLIMMGSARSNLNMYTKQRLLRFLFYLVYMFQQLLHLLQMLRFKFNCFRRGINNTLITLPQAFSFSSPLPQWPQVINPCCDFVYLVTGQDFASGIVNLGEIEVRKITTFEFVWNSNMGKPVAFYKPVGIPDGFHILGHYCQPSDKPLWGFVLVVREVETGSSERSNRDKFPALKNPVDYMLVWCSNAGRRELTIGSAYFWMPQPPEGYCALGYLVTNRPDKPNLDEMICVRADLTSSCQPYRLLLDATSVNPEFPFRVWSLRTCERGMLGKGVSVGTFLCTSCWNKGEELPIVCLKNLNAMLPAMPRLNQIHALIQHYGPTVFFHPEEVYLPSSVDWFFNNGALLYRKGVCTGEAIDAAGSNLPGGGTNDGEFWVDLPSDDRREFVKHGNLNSAKLYVHVKPALGGTFTDIVMWVFCPFNGPSTLKIGMTSRAFSRVGEHVCDWEHFTLRICNFSGELWSIYFSQHSGGKWVDAYELEYINGNKAIVYSSRNGHASYPHPGTYIQGSSKLGVGIRNDAARSNLYVDSSVQYEIVAAEYLGDAVTEPQWLQFTRQWGPKIVYDSKTELDKMINTLPRRLPNPFGYLIRKLPVELYGQEGPTGPKEKNNWIGDERWLYTCTIVLGGTSVIIIGFGEDRNLKIRISCLGLCYMRVVLKMSDILR</sequence>
<protein>
    <recommendedName>
        <fullName evidence="4">Vacuolar protein sorting-associated protein 62</fullName>
    </recommendedName>
</protein>
<evidence type="ECO:0000313" key="2">
    <source>
        <dbReference type="EMBL" id="WVZ12823.1"/>
    </source>
</evidence>
<dbReference type="Pfam" id="PF06101">
    <property type="entry name" value="Vps62"/>
    <property type="match status" value="1"/>
</dbReference>
<dbReference type="EMBL" id="CP144696">
    <property type="protein sequence ID" value="WVZ12823.1"/>
    <property type="molecule type" value="Genomic_DNA"/>
</dbReference>
<dbReference type="AlphaFoldDB" id="A0AAQ3NPL9"/>
<proteinExistence type="predicted"/>
<dbReference type="PANTHER" id="PTHR48173:SF3">
    <property type="entry name" value="PROCESSING PROTEIN PRP39, PUTATIVE-RELATED"/>
    <property type="match status" value="1"/>
</dbReference>
<feature type="transmembrane region" description="Helical" evidence="1">
    <location>
        <begin position="180"/>
        <end position="198"/>
    </location>
</feature>
<organism evidence="2 3">
    <name type="scientific">Vigna mungo</name>
    <name type="common">Black gram</name>
    <name type="synonym">Phaseolus mungo</name>
    <dbReference type="NCBI Taxonomy" id="3915"/>
    <lineage>
        <taxon>Eukaryota</taxon>
        <taxon>Viridiplantae</taxon>
        <taxon>Streptophyta</taxon>
        <taxon>Embryophyta</taxon>
        <taxon>Tracheophyta</taxon>
        <taxon>Spermatophyta</taxon>
        <taxon>Magnoliopsida</taxon>
        <taxon>eudicotyledons</taxon>
        <taxon>Gunneridae</taxon>
        <taxon>Pentapetalae</taxon>
        <taxon>rosids</taxon>
        <taxon>fabids</taxon>
        <taxon>Fabales</taxon>
        <taxon>Fabaceae</taxon>
        <taxon>Papilionoideae</taxon>
        <taxon>50 kb inversion clade</taxon>
        <taxon>NPAAA clade</taxon>
        <taxon>indigoferoid/millettioid clade</taxon>
        <taxon>Phaseoleae</taxon>
        <taxon>Vigna</taxon>
    </lineage>
</organism>